<dbReference type="PANTHER" id="PTHR38119:SF2">
    <property type="entry name" value="TRANSCRIPTION FACTOR DOMAIN-CONTAINING PROTEIN"/>
    <property type="match status" value="1"/>
</dbReference>
<proteinExistence type="predicted"/>
<dbReference type="Proteomes" id="UP000193144">
    <property type="component" value="Unassembled WGS sequence"/>
</dbReference>
<name>A0A1Y1YG23_9PLEO</name>
<protein>
    <recommendedName>
        <fullName evidence="4">BTB domain-containing protein</fullName>
    </recommendedName>
</protein>
<reference evidence="2 3" key="1">
    <citation type="submission" date="2016-07" db="EMBL/GenBank/DDBJ databases">
        <title>Pervasive Adenine N6-methylation of Active Genes in Fungi.</title>
        <authorList>
            <consortium name="DOE Joint Genome Institute"/>
            <person name="Mondo S.J."/>
            <person name="Dannebaum R.O."/>
            <person name="Kuo R.C."/>
            <person name="Labutti K."/>
            <person name="Haridas S."/>
            <person name="Kuo A."/>
            <person name="Salamov A."/>
            <person name="Ahrendt S.R."/>
            <person name="Lipzen A."/>
            <person name="Sullivan W."/>
            <person name="Andreopoulos W.B."/>
            <person name="Clum A."/>
            <person name="Lindquist E."/>
            <person name="Daum C."/>
            <person name="Ramamoorthy G.K."/>
            <person name="Gryganskyi A."/>
            <person name="Culley D."/>
            <person name="Magnuson J.K."/>
            <person name="James T.Y."/>
            <person name="O'Malley M.A."/>
            <person name="Stajich J.E."/>
            <person name="Spatafora J.W."/>
            <person name="Visel A."/>
            <person name="Grigoriev I.V."/>
        </authorList>
    </citation>
    <scope>NUCLEOTIDE SEQUENCE [LARGE SCALE GENOMIC DNA]</scope>
    <source>
        <strain evidence="2 3">CBS 115471</strain>
    </source>
</reference>
<dbReference type="OrthoDB" id="2129688at2759"/>
<evidence type="ECO:0008006" key="4">
    <source>
        <dbReference type="Google" id="ProtNLM"/>
    </source>
</evidence>
<keyword evidence="3" id="KW-1185">Reference proteome</keyword>
<sequence length="463" mass="51390">MQQPEDVEIILTSEHRYKLHANVLARHSTFFAGYLTEQRAAKYPPRTLAKGVIIRWMFQLKRGPTEEEPAGELSPVNLDHNGQPLCPMHVTTLNENGKVPSKFYKYYESVLYACYGSDIPIGDEGADMMTALNGAANMLEIADYLGCIPVISKPIDIALFNHGQTLFRAIQAAPSGWAGLAMRIKSEMMFKEAVIHLAGNWNSMKSEDRDALDAGVRAVVEKHHRILTKKRQGVESRLASCYPGNMSAPGEFRPIKREEYAKDILVWIALSFFRHWFAQQIIIGKGGAGPDGGFGLYTMIVKGGDQYMEKPIMNEFHERFPLTKKAMNVLENHLAEMKVAFKDLVQRSRILESLCQLDTHKFPVGYLTCVELDRDDYPWNREVGDEDDPAAFRSSSAVAEMGFVAANRPTGNQVVQKNLAAARRHASDDNGPLSPGKHVRSGGGGGMSTSSDGNSNKRARNGT</sequence>
<dbReference type="EMBL" id="MCFA01000246">
    <property type="protein sequence ID" value="ORX96843.1"/>
    <property type="molecule type" value="Genomic_DNA"/>
</dbReference>
<dbReference type="PANTHER" id="PTHR38119">
    <property type="entry name" value="BTB DOMAIN-CONTAINING PROTEIN-RELATED"/>
    <property type="match status" value="1"/>
</dbReference>
<accession>A0A1Y1YG23</accession>
<organism evidence="2 3">
    <name type="scientific">Clohesyomyces aquaticus</name>
    <dbReference type="NCBI Taxonomy" id="1231657"/>
    <lineage>
        <taxon>Eukaryota</taxon>
        <taxon>Fungi</taxon>
        <taxon>Dikarya</taxon>
        <taxon>Ascomycota</taxon>
        <taxon>Pezizomycotina</taxon>
        <taxon>Dothideomycetes</taxon>
        <taxon>Pleosporomycetidae</taxon>
        <taxon>Pleosporales</taxon>
        <taxon>Lindgomycetaceae</taxon>
        <taxon>Clohesyomyces</taxon>
    </lineage>
</organism>
<evidence type="ECO:0000256" key="1">
    <source>
        <dbReference type="SAM" id="MobiDB-lite"/>
    </source>
</evidence>
<evidence type="ECO:0000313" key="3">
    <source>
        <dbReference type="Proteomes" id="UP000193144"/>
    </source>
</evidence>
<gene>
    <name evidence="2" type="ORF">BCR34DRAFT_497416</name>
</gene>
<feature type="region of interest" description="Disordered" evidence="1">
    <location>
        <begin position="420"/>
        <end position="463"/>
    </location>
</feature>
<evidence type="ECO:0000313" key="2">
    <source>
        <dbReference type="EMBL" id="ORX96843.1"/>
    </source>
</evidence>
<dbReference type="STRING" id="1231657.A0A1Y1YG23"/>
<dbReference type="AlphaFoldDB" id="A0A1Y1YG23"/>
<comment type="caution">
    <text evidence="2">The sequence shown here is derived from an EMBL/GenBank/DDBJ whole genome shotgun (WGS) entry which is preliminary data.</text>
</comment>